<dbReference type="Proteomes" id="UP000663671">
    <property type="component" value="Chromosome 1"/>
</dbReference>
<sequence length="102" mass="11329">MVARCGISIWLVNCKTKAPQESRVIEWDGGIVEEWGNLLTIGRLLHCTLSLSRDGSKCTDKDIFAPKRIIKQGTFRAENGSQHHPIINLAVGKSIKVWSDGK</sequence>
<name>A0A8A1MD89_AJECA</name>
<dbReference type="EMBL" id="CP069114">
    <property type="protein sequence ID" value="QSS63891.1"/>
    <property type="molecule type" value="Genomic_DNA"/>
</dbReference>
<accession>A0A8A1MD89</accession>
<organism evidence="1 2">
    <name type="scientific">Ajellomyces capsulatus</name>
    <name type="common">Darling's disease fungus</name>
    <name type="synonym">Histoplasma capsulatum</name>
    <dbReference type="NCBI Taxonomy" id="5037"/>
    <lineage>
        <taxon>Eukaryota</taxon>
        <taxon>Fungi</taxon>
        <taxon>Dikarya</taxon>
        <taxon>Ascomycota</taxon>
        <taxon>Pezizomycotina</taxon>
        <taxon>Eurotiomycetes</taxon>
        <taxon>Eurotiomycetidae</taxon>
        <taxon>Onygenales</taxon>
        <taxon>Ajellomycetaceae</taxon>
        <taxon>Histoplasma</taxon>
    </lineage>
</organism>
<evidence type="ECO:0000313" key="2">
    <source>
        <dbReference type="Proteomes" id="UP000663671"/>
    </source>
</evidence>
<reference evidence="1" key="1">
    <citation type="submission" date="2021-01" db="EMBL/GenBank/DDBJ databases">
        <title>Chromosome-level genome assembly of a human fungal pathogen reveals clustering of transcriptionally co-regulated genes.</title>
        <authorList>
            <person name="Voorhies M."/>
            <person name="Cohen S."/>
            <person name="Shea T.P."/>
            <person name="Petrus S."/>
            <person name="Munoz J.F."/>
            <person name="Poplawski S."/>
            <person name="Goldman W.E."/>
            <person name="Michael T."/>
            <person name="Cuomo C.A."/>
            <person name="Sil A."/>
            <person name="Beyhan S."/>
        </authorList>
    </citation>
    <scope>NUCLEOTIDE SEQUENCE</scope>
    <source>
        <strain evidence="1">WU24</strain>
    </source>
</reference>
<dbReference type="AlphaFoldDB" id="A0A8A1MD89"/>
<evidence type="ECO:0000313" key="1">
    <source>
        <dbReference type="EMBL" id="QSS63891.1"/>
    </source>
</evidence>
<gene>
    <name evidence="1" type="ORF">I7I51_00951</name>
</gene>
<proteinExistence type="predicted"/>
<dbReference type="VEuPathDB" id="FungiDB:I7I51_00951"/>
<protein>
    <submittedName>
        <fullName evidence="1">Uncharacterized protein</fullName>
    </submittedName>
</protein>